<dbReference type="EMBL" id="JBEDUW010000003">
    <property type="protein sequence ID" value="KAK9936994.1"/>
    <property type="molecule type" value="Genomic_DNA"/>
</dbReference>
<name>A0AAW1XKF4_RUBAR</name>
<sequence length="330" mass="38532">MDNFTVEQLQAMPLDKLKDLWEIEFRKHLRRLLATGPFNAVNVRNTLDSLGYVAIFFGKKYIARLPDLYSVVNCDPLLTIQPNPLLPIGQMKCYMSLLREGRREKKLNEFSPGGDYQTLDNIRLSAILIGQTMTRNLISMVVALNAENIRWRMEKYRKLETLFVFLRDTFKWKGKTNNYGVVYNRIIQLLRHARYEFRRVPAVKPVKLGHITVNGITTNLDDLNERDQFIDELLDKMVSFITKFEFLMSFPLLPELEDLFTATEGSLDWLAAILELMIGDNQLGEISRKANALVDKYEGFSYFEISKFEKKMSRISDELWWDLELLVHAN</sequence>
<proteinExistence type="predicted"/>
<accession>A0AAW1XKF4</accession>
<evidence type="ECO:0000313" key="1">
    <source>
        <dbReference type="EMBL" id="KAK9936994.1"/>
    </source>
</evidence>
<comment type="caution">
    <text evidence="1">The sequence shown here is derived from an EMBL/GenBank/DDBJ whole genome shotgun (WGS) entry which is preliminary data.</text>
</comment>
<gene>
    <name evidence="1" type="ORF">M0R45_013813</name>
</gene>
<protein>
    <submittedName>
        <fullName evidence="1">Uncharacterized protein</fullName>
    </submittedName>
</protein>
<dbReference type="Proteomes" id="UP001457282">
    <property type="component" value="Unassembled WGS sequence"/>
</dbReference>
<dbReference type="AlphaFoldDB" id="A0AAW1XKF4"/>
<keyword evidence="2" id="KW-1185">Reference proteome</keyword>
<organism evidence="1 2">
    <name type="scientific">Rubus argutus</name>
    <name type="common">Southern blackberry</name>
    <dbReference type="NCBI Taxonomy" id="59490"/>
    <lineage>
        <taxon>Eukaryota</taxon>
        <taxon>Viridiplantae</taxon>
        <taxon>Streptophyta</taxon>
        <taxon>Embryophyta</taxon>
        <taxon>Tracheophyta</taxon>
        <taxon>Spermatophyta</taxon>
        <taxon>Magnoliopsida</taxon>
        <taxon>eudicotyledons</taxon>
        <taxon>Gunneridae</taxon>
        <taxon>Pentapetalae</taxon>
        <taxon>rosids</taxon>
        <taxon>fabids</taxon>
        <taxon>Rosales</taxon>
        <taxon>Rosaceae</taxon>
        <taxon>Rosoideae</taxon>
        <taxon>Rosoideae incertae sedis</taxon>
        <taxon>Rubus</taxon>
    </lineage>
</organism>
<evidence type="ECO:0000313" key="2">
    <source>
        <dbReference type="Proteomes" id="UP001457282"/>
    </source>
</evidence>
<reference evidence="1 2" key="1">
    <citation type="journal article" date="2023" name="G3 (Bethesda)">
        <title>A chromosome-length genome assembly and annotation of blackberry (Rubus argutus, cv. 'Hillquist').</title>
        <authorList>
            <person name="Bruna T."/>
            <person name="Aryal R."/>
            <person name="Dudchenko O."/>
            <person name="Sargent D.J."/>
            <person name="Mead D."/>
            <person name="Buti M."/>
            <person name="Cavallini A."/>
            <person name="Hytonen T."/>
            <person name="Andres J."/>
            <person name="Pham M."/>
            <person name="Weisz D."/>
            <person name="Mascagni F."/>
            <person name="Usai G."/>
            <person name="Natali L."/>
            <person name="Bassil N."/>
            <person name="Fernandez G.E."/>
            <person name="Lomsadze A."/>
            <person name="Armour M."/>
            <person name="Olukolu B."/>
            <person name="Poorten T."/>
            <person name="Britton C."/>
            <person name="Davik J."/>
            <person name="Ashrafi H."/>
            <person name="Aiden E.L."/>
            <person name="Borodovsky M."/>
            <person name="Worthington M."/>
        </authorList>
    </citation>
    <scope>NUCLEOTIDE SEQUENCE [LARGE SCALE GENOMIC DNA]</scope>
    <source>
        <strain evidence="1">PI 553951</strain>
    </source>
</reference>